<evidence type="ECO:0000259" key="13">
    <source>
        <dbReference type="PROSITE" id="PS50111"/>
    </source>
</evidence>
<evidence type="ECO:0000256" key="2">
    <source>
        <dbReference type="ARBA" id="ARBA00022475"/>
    </source>
</evidence>
<dbReference type="InterPro" id="IPR004089">
    <property type="entry name" value="MCPsignal_dom"/>
</dbReference>
<keyword evidence="5 12" id="KW-0812">Transmembrane</keyword>
<keyword evidence="7 12" id="KW-0472">Membrane</keyword>
<dbReference type="SUPFAM" id="SSF103190">
    <property type="entry name" value="Sensory domain-like"/>
    <property type="match status" value="1"/>
</dbReference>
<organism evidence="15 16">
    <name type="scientific">Enterobacter cloacae</name>
    <dbReference type="NCBI Taxonomy" id="550"/>
    <lineage>
        <taxon>Bacteria</taxon>
        <taxon>Pseudomonadati</taxon>
        <taxon>Pseudomonadota</taxon>
        <taxon>Gammaproteobacteria</taxon>
        <taxon>Enterobacterales</taxon>
        <taxon>Enterobacteriaceae</taxon>
        <taxon>Enterobacter</taxon>
        <taxon>Enterobacter cloacae complex</taxon>
    </lineage>
</organism>
<dbReference type="SMART" id="SM00283">
    <property type="entry name" value="MA"/>
    <property type="match status" value="1"/>
</dbReference>
<dbReference type="AlphaFoldDB" id="A0A3R8ZVN9"/>
<dbReference type="InterPro" id="IPR003660">
    <property type="entry name" value="HAMP_dom"/>
</dbReference>
<keyword evidence="3" id="KW-0488">Methylation</keyword>
<sequence>MFRSIRARIIAVTTGCLVVALVLNTVINFQVTRQDNQQSQRDILTSTSASHNMAIADWVKSKMTVIASAQSVALSDDPVPVFKQLAQAGGFTNVYVGYASKTAKFSDPAGVPADYDPTIRPWYQQVVSQDGPVVTAPYVDAGTGKLVVTFAVPVKENGTLQAVVAGDVAMDSVVANVRGIHPTPASSGLLLNSDGSVIAASDPALTLKPFAEIITGTDLATLKSGNLVEGAFDGGEKTFVATPVPGTNWMLVVALDNNDATSGMRSLLKASALSLVILALLSGAIVHILIARLLKRLSDIRDAMHNIANGTNDLSQRLPDSGNDEVAQIAQAFNAFSDKLSVVMVQLRDASASVKNAAQEIAAGNQDLSGRTEQAASSLRETASAVEEITASVTQSNESAAEANEQASKASAAASRGGEVVSQAISTMQSIEVASAKIGDITSVIDGIAFQTNILALNASVEAARAGEQGRGFAVVAGEVRNLASRSAQAAKEIKSLIDSTTDSVATGSRYVHLAGESMDEIRASIGSVSGIMREISIATSEQMKGIHEINHAVTHLDRMVQQNAELVVQSAAAASALQSQAGDLAETAGHFRI</sequence>
<dbReference type="Pfam" id="PF02743">
    <property type="entry name" value="dCache_1"/>
    <property type="match status" value="1"/>
</dbReference>
<keyword evidence="6 12" id="KW-1133">Transmembrane helix</keyword>
<evidence type="ECO:0000313" key="15">
    <source>
        <dbReference type="EMBL" id="RSB27541.1"/>
    </source>
</evidence>
<evidence type="ECO:0000256" key="8">
    <source>
        <dbReference type="ARBA" id="ARBA00023224"/>
    </source>
</evidence>
<feature type="domain" description="HAMP" evidence="14">
    <location>
        <begin position="291"/>
        <end position="345"/>
    </location>
</feature>
<dbReference type="Gene3D" id="3.30.450.20">
    <property type="entry name" value="PAS domain"/>
    <property type="match status" value="2"/>
</dbReference>
<dbReference type="CDD" id="cd06225">
    <property type="entry name" value="HAMP"/>
    <property type="match status" value="1"/>
</dbReference>
<dbReference type="InterPro" id="IPR051310">
    <property type="entry name" value="MCP_chemotaxis"/>
</dbReference>
<dbReference type="PRINTS" id="PR00260">
    <property type="entry name" value="CHEMTRNSDUCR"/>
</dbReference>
<comment type="caution">
    <text evidence="15">The sequence shown here is derived from an EMBL/GenBank/DDBJ whole genome shotgun (WGS) entry which is preliminary data.</text>
</comment>
<feature type="region of interest" description="Disordered" evidence="11">
    <location>
        <begin position="392"/>
        <end position="413"/>
    </location>
</feature>
<reference evidence="15 16" key="1">
    <citation type="submission" date="2018-10" db="EMBL/GenBank/DDBJ databases">
        <title>Transmission dynamics of multidrug resistant bacteria on intensive care unit surfaces.</title>
        <authorList>
            <person name="D'Souza A.W."/>
            <person name="Potter R.F."/>
            <person name="Wallace M."/>
            <person name="Shupe A."/>
            <person name="Patel S."/>
            <person name="Sun S."/>
            <person name="Gul D."/>
            <person name="Kwon J.H."/>
            <person name="Andleeb S."/>
            <person name="Burnham C.-A.D."/>
            <person name="Dantas G."/>
        </authorList>
    </citation>
    <scope>NUCLEOTIDE SEQUENCE [LARGE SCALE GENOMIC DNA]</scope>
    <source>
        <strain evidence="15 16">EC_073</strain>
    </source>
</reference>
<name>A0A3R8ZVN9_ENTCL</name>
<evidence type="ECO:0000313" key="16">
    <source>
        <dbReference type="Proteomes" id="UP000275321"/>
    </source>
</evidence>
<dbReference type="Gene3D" id="1.10.287.950">
    <property type="entry name" value="Methyl-accepting chemotaxis protein"/>
    <property type="match status" value="1"/>
</dbReference>
<dbReference type="RefSeq" id="WP_125366297.1">
    <property type="nucleotide sequence ID" value="NZ_JABXOS010000002.1"/>
</dbReference>
<evidence type="ECO:0000256" key="4">
    <source>
        <dbReference type="ARBA" id="ARBA00022500"/>
    </source>
</evidence>
<evidence type="ECO:0000256" key="3">
    <source>
        <dbReference type="ARBA" id="ARBA00022481"/>
    </source>
</evidence>
<comment type="subcellular location">
    <subcellularLocation>
        <location evidence="1">Cell inner membrane</location>
        <topology evidence="1">Multi-pass membrane protein</topology>
    </subcellularLocation>
</comment>
<keyword evidence="2" id="KW-1003">Cell membrane</keyword>
<dbReference type="FunFam" id="1.10.287.950:FF:000001">
    <property type="entry name" value="Methyl-accepting chemotaxis sensory transducer"/>
    <property type="match status" value="1"/>
</dbReference>
<dbReference type="SUPFAM" id="SSF58104">
    <property type="entry name" value="Methyl-accepting chemotaxis protein (MCP) signaling domain"/>
    <property type="match status" value="1"/>
</dbReference>
<dbReference type="GO" id="GO:0007165">
    <property type="term" value="P:signal transduction"/>
    <property type="evidence" value="ECO:0007669"/>
    <property type="project" value="UniProtKB-KW"/>
</dbReference>
<dbReference type="PROSITE" id="PS50111">
    <property type="entry name" value="CHEMOTAXIS_TRANSDUC_2"/>
    <property type="match status" value="1"/>
</dbReference>
<gene>
    <name evidence="15" type="ORF">EGK68_21365</name>
</gene>
<evidence type="ECO:0000256" key="6">
    <source>
        <dbReference type="ARBA" id="ARBA00022989"/>
    </source>
</evidence>
<dbReference type="InterPro" id="IPR033479">
    <property type="entry name" value="dCache_1"/>
</dbReference>
<keyword evidence="4" id="KW-0145">Chemotaxis</keyword>
<dbReference type="GO" id="GO:0005886">
    <property type="term" value="C:plasma membrane"/>
    <property type="evidence" value="ECO:0007669"/>
    <property type="project" value="UniProtKB-SubCell"/>
</dbReference>
<evidence type="ECO:0000256" key="9">
    <source>
        <dbReference type="ARBA" id="ARBA00029447"/>
    </source>
</evidence>
<dbReference type="PANTHER" id="PTHR43531:SF16">
    <property type="entry name" value="METHYL-ACCEPTING CHEMOTAXIS PROTEIN II"/>
    <property type="match status" value="1"/>
</dbReference>
<feature type="domain" description="Methyl-accepting transducer" evidence="13">
    <location>
        <begin position="350"/>
        <end position="579"/>
    </location>
</feature>
<dbReference type="EMBL" id="RHWT01000038">
    <property type="protein sequence ID" value="RSB27541.1"/>
    <property type="molecule type" value="Genomic_DNA"/>
</dbReference>
<accession>A0A3R8ZVN9</accession>
<feature type="compositionally biased region" description="Low complexity" evidence="11">
    <location>
        <begin position="395"/>
        <end position="413"/>
    </location>
</feature>
<evidence type="ECO:0000256" key="10">
    <source>
        <dbReference type="PROSITE-ProRule" id="PRU00284"/>
    </source>
</evidence>
<dbReference type="SMART" id="SM00304">
    <property type="entry name" value="HAMP"/>
    <property type="match status" value="1"/>
</dbReference>
<dbReference type="Proteomes" id="UP000275321">
    <property type="component" value="Unassembled WGS sequence"/>
</dbReference>
<dbReference type="InterPro" id="IPR029151">
    <property type="entry name" value="Sensor-like_sf"/>
</dbReference>
<evidence type="ECO:0000256" key="11">
    <source>
        <dbReference type="SAM" id="MobiDB-lite"/>
    </source>
</evidence>
<evidence type="ECO:0000259" key="14">
    <source>
        <dbReference type="PROSITE" id="PS50885"/>
    </source>
</evidence>
<proteinExistence type="inferred from homology"/>
<comment type="similarity">
    <text evidence="9">Belongs to the methyl-accepting chemotaxis (MCP) protein family.</text>
</comment>
<dbReference type="CDD" id="cd12913">
    <property type="entry name" value="PDC1_MCP_like"/>
    <property type="match status" value="1"/>
</dbReference>
<dbReference type="GO" id="GO:0004888">
    <property type="term" value="F:transmembrane signaling receptor activity"/>
    <property type="evidence" value="ECO:0007669"/>
    <property type="project" value="InterPro"/>
</dbReference>
<dbReference type="PROSITE" id="PS50885">
    <property type="entry name" value="HAMP"/>
    <property type="match status" value="1"/>
</dbReference>
<dbReference type="Pfam" id="PF00672">
    <property type="entry name" value="HAMP"/>
    <property type="match status" value="1"/>
</dbReference>
<dbReference type="CDD" id="cd11386">
    <property type="entry name" value="MCP_signal"/>
    <property type="match status" value="1"/>
</dbReference>
<keyword evidence="8 10" id="KW-0807">Transducer</keyword>
<protein>
    <submittedName>
        <fullName evidence="15">Methyl-accepting chemotaxis protein</fullName>
    </submittedName>
</protein>
<dbReference type="GO" id="GO:0006935">
    <property type="term" value="P:chemotaxis"/>
    <property type="evidence" value="ECO:0007669"/>
    <property type="project" value="UniProtKB-KW"/>
</dbReference>
<feature type="transmembrane region" description="Helical" evidence="12">
    <location>
        <begin position="272"/>
        <end position="294"/>
    </location>
</feature>
<evidence type="ECO:0000256" key="12">
    <source>
        <dbReference type="SAM" id="Phobius"/>
    </source>
</evidence>
<dbReference type="InterPro" id="IPR004090">
    <property type="entry name" value="Chemotax_Me-accpt_rcpt"/>
</dbReference>
<evidence type="ECO:0000256" key="5">
    <source>
        <dbReference type="ARBA" id="ARBA00022692"/>
    </source>
</evidence>
<evidence type="ECO:0000256" key="7">
    <source>
        <dbReference type="ARBA" id="ARBA00023136"/>
    </source>
</evidence>
<evidence type="ECO:0000256" key="1">
    <source>
        <dbReference type="ARBA" id="ARBA00004429"/>
    </source>
</evidence>
<dbReference type="PANTHER" id="PTHR43531">
    <property type="entry name" value="PROTEIN ICFG"/>
    <property type="match status" value="1"/>
</dbReference>
<dbReference type="Pfam" id="PF00015">
    <property type="entry name" value="MCPsignal"/>
    <property type="match status" value="1"/>
</dbReference>